<keyword evidence="2" id="KW-0812">Transmembrane</keyword>
<dbReference type="RefSeq" id="XP_065655825.1">
    <property type="nucleotide sequence ID" value="XM_065799753.1"/>
</dbReference>
<keyword evidence="3" id="KW-0732">Signal</keyword>
<feature type="signal peptide" evidence="3">
    <location>
        <begin position="1"/>
        <end position="18"/>
    </location>
</feature>
<evidence type="ECO:0000256" key="2">
    <source>
        <dbReference type="SAM" id="Phobius"/>
    </source>
</evidence>
<sequence>MTLFCIILWIGILGVIHAQTIADCSDAESSCASCLQNPACTWCNNVNGGSCIPTDTSSLFCPEQLYRIQCPNNENSNNEKLENIFQLLSNLKSFQSQPKPNQFIENSYNFNADTEVQEKDTSSTSELTELLHKLMLLKLLRKLKQSGGSLSDDERKLLIELTNSSPGILKTTAITPRSLKPIISQPTNGPLLHLINDKENDKMTQISTAISNFPDFSSRIFSTPSSVMSERLASTVQYIHNEKPLLPLDRYETVNVDYSESETNRVFKVKKLQTPNSFISEKENFNIVYCPFIKESKNCNIKENCTWCNTMDSCISRTSNDYKLCVESKSKMTDGEFGLDTCLSLSSCKKCVSNEKCYWCEQSKSCHTYPFFGFLPQSCEGDWYVKQCDVQLAVVVIVLPLMIILIALITFYFCLKYCYYRKKVLRVPLFEKPGVFDYRKDKKVYYVNPDDESSTDEFAAEKFRKKFRLPIEREPLIDPNT</sequence>
<dbReference type="PANTHER" id="PTHR15191:SF3">
    <property type="entry name" value="PITUITARY TUMOR-TRANSFORMING GENE PROTEIN-BINDING FACTOR"/>
    <property type="match status" value="1"/>
</dbReference>
<feature type="chain" id="PRO_5045312790" evidence="3">
    <location>
        <begin position="19"/>
        <end position="481"/>
    </location>
</feature>
<evidence type="ECO:0000256" key="3">
    <source>
        <dbReference type="SAM" id="SignalP"/>
    </source>
</evidence>
<reference evidence="6" key="1">
    <citation type="submission" date="2025-08" db="UniProtKB">
        <authorList>
            <consortium name="RefSeq"/>
        </authorList>
    </citation>
    <scope>IDENTIFICATION</scope>
</reference>
<evidence type="ECO:0000259" key="4">
    <source>
        <dbReference type="SMART" id="SM00423"/>
    </source>
</evidence>
<dbReference type="GeneID" id="101235491"/>
<organism evidence="5 6">
    <name type="scientific">Hydra vulgaris</name>
    <name type="common">Hydra</name>
    <name type="synonym">Hydra attenuata</name>
    <dbReference type="NCBI Taxonomy" id="6087"/>
    <lineage>
        <taxon>Eukaryota</taxon>
        <taxon>Metazoa</taxon>
        <taxon>Cnidaria</taxon>
        <taxon>Hydrozoa</taxon>
        <taxon>Hydroidolina</taxon>
        <taxon>Anthoathecata</taxon>
        <taxon>Aplanulata</taxon>
        <taxon>Hydridae</taxon>
        <taxon>Hydra</taxon>
    </lineage>
</organism>
<keyword evidence="2" id="KW-1133">Transmembrane helix</keyword>
<protein>
    <submittedName>
        <fullName evidence="6">Uncharacterized protein LOC101235491</fullName>
    </submittedName>
</protein>
<evidence type="ECO:0000256" key="1">
    <source>
        <dbReference type="ARBA" id="ARBA00023180"/>
    </source>
</evidence>
<keyword evidence="2" id="KW-0472">Membrane</keyword>
<dbReference type="InterPro" id="IPR052304">
    <property type="entry name" value="PTTG1IP"/>
</dbReference>
<keyword evidence="1" id="KW-0325">Glycoprotein</keyword>
<dbReference type="PANTHER" id="PTHR15191">
    <property type="entry name" value="PROTEIN CBG20567"/>
    <property type="match status" value="1"/>
</dbReference>
<feature type="domain" description="PSI" evidence="4">
    <location>
        <begin position="23"/>
        <end position="71"/>
    </location>
</feature>
<feature type="transmembrane region" description="Helical" evidence="2">
    <location>
        <begin position="392"/>
        <end position="415"/>
    </location>
</feature>
<dbReference type="InterPro" id="IPR016201">
    <property type="entry name" value="PSI"/>
</dbReference>
<dbReference type="SMART" id="SM00423">
    <property type="entry name" value="PSI"/>
    <property type="match status" value="2"/>
</dbReference>
<keyword evidence="5" id="KW-1185">Reference proteome</keyword>
<name>A0ABM4C2T6_HYDVU</name>
<dbReference type="Proteomes" id="UP001652625">
    <property type="component" value="Chromosome 06"/>
</dbReference>
<gene>
    <name evidence="6" type="primary">LOC101235491</name>
</gene>
<feature type="domain" description="PSI" evidence="4">
    <location>
        <begin position="341"/>
        <end position="389"/>
    </location>
</feature>
<evidence type="ECO:0000313" key="5">
    <source>
        <dbReference type="Proteomes" id="UP001652625"/>
    </source>
</evidence>
<evidence type="ECO:0000313" key="6">
    <source>
        <dbReference type="RefSeq" id="XP_065655825.1"/>
    </source>
</evidence>
<accession>A0ABM4C2T6</accession>
<proteinExistence type="predicted"/>